<keyword evidence="1" id="KW-1133">Transmembrane helix</keyword>
<evidence type="ECO:0000313" key="2">
    <source>
        <dbReference type="EMBL" id="MEQ6289159.1"/>
    </source>
</evidence>
<dbReference type="Proteomes" id="UP001433638">
    <property type="component" value="Unassembled WGS sequence"/>
</dbReference>
<dbReference type="EMBL" id="JBEFLD010000001">
    <property type="protein sequence ID" value="MEQ6289159.1"/>
    <property type="molecule type" value="Genomic_DNA"/>
</dbReference>
<evidence type="ECO:0000313" key="3">
    <source>
        <dbReference type="Proteomes" id="UP001433638"/>
    </source>
</evidence>
<proteinExistence type="predicted"/>
<sequence length="67" mass="7193">MNASLLLWGVVVSSVGFGYFIYGKKQRTLLPLLCGIALMVVPYLIASSWQLVAAGAAIAAIPYFVKM</sequence>
<evidence type="ECO:0008006" key="4">
    <source>
        <dbReference type="Google" id="ProtNLM"/>
    </source>
</evidence>
<dbReference type="RefSeq" id="WP_349582681.1">
    <property type="nucleotide sequence ID" value="NZ_JBEFLD010000001.1"/>
</dbReference>
<gene>
    <name evidence="2" type="ORF">ABNW52_00810</name>
</gene>
<organism evidence="2 3">
    <name type="scientific">Vogesella oryzagri</name>
    <dbReference type="NCBI Taxonomy" id="3160864"/>
    <lineage>
        <taxon>Bacteria</taxon>
        <taxon>Pseudomonadati</taxon>
        <taxon>Pseudomonadota</taxon>
        <taxon>Betaproteobacteria</taxon>
        <taxon>Neisseriales</taxon>
        <taxon>Chromobacteriaceae</taxon>
        <taxon>Vogesella</taxon>
    </lineage>
</organism>
<comment type="caution">
    <text evidence="2">The sequence shown here is derived from an EMBL/GenBank/DDBJ whole genome shotgun (WGS) entry which is preliminary data.</text>
</comment>
<keyword evidence="1" id="KW-0472">Membrane</keyword>
<evidence type="ECO:0000256" key="1">
    <source>
        <dbReference type="SAM" id="Phobius"/>
    </source>
</evidence>
<accession>A0ABV1LZ26</accession>
<reference evidence="2" key="1">
    <citation type="submission" date="2024-06" db="EMBL/GenBank/DDBJ databases">
        <title>Genome sequence of Vogesella sp. MAHUQ-64.</title>
        <authorList>
            <person name="Huq M.A."/>
        </authorList>
    </citation>
    <scope>NUCLEOTIDE SEQUENCE</scope>
    <source>
        <strain evidence="2">MAHUQ-64</strain>
    </source>
</reference>
<keyword evidence="1" id="KW-0812">Transmembrane</keyword>
<protein>
    <recommendedName>
        <fullName evidence="4">Amino acid transport protein</fullName>
    </recommendedName>
</protein>
<feature type="transmembrane region" description="Helical" evidence="1">
    <location>
        <begin position="6"/>
        <end position="22"/>
    </location>
</feature>
<feature type="transmembrane region" description="Helical" evidence="1">
    <location>
        <begin position="29"/>
        <end position="45"/>
    </location>
</feature>
<name>A0ABV1LZ26_9NEIS</name>
<keyword evidence="3" id="KW-1185">Reference proteome</keyword>